<dbReference type="EMBL" id="CAEY01000313">
    <property type="status" value="NOT_ANNOTATED_CDS"/>
    <property type="molecule type" value="Genomic_DNA"/>
</dbReference>
<feature type="transmembrane region" description="Helical" evidence="1">
    <location>
        <begin position="236"/>
        <end position="262"/>
    </location>
</feature>
<proteinExistence type="predicted"/>
<keyword evidence="1" id="KW-1133">Transmembrane helix</keyword>
<feature type="transmembrane region" description="Helical" evidence="1">
    <location>
        <begin position="419"/>
        <end position="442"/>
    </location>
</feature>
<keyword evidence="1" id="KW-0812">Transmembrane</keyword>
<feature type="transmembrane region" description="Helical" evidence="1">
    <location>
        <begin position="312"/>
        <end position="333"/>
    </location>
</feature>
<evidence type="ECO:0008006" key="4">
    <source>
        <dbReference type="Google" id="ProtNLM"/>
    </source>
</evidence>
<feature type="transmembrane region" description="Helical" evidence="1">
    <location>
        <begin position="184"/>
        <end position="210"/>
    </location>
</feature>
<keyword evidence="1" id="KW-0472">Membrane</keyword>
<feature type="transmembrane region" description="Helical" evidence="1">
    <location>
        <begin position="126"/>
        <end position="148"/>
    </location>
</feature>
<evidence type="ECO:0000256" key="1">
    <source>
        <dbReference type="SAM" id="Phobius"/>
    </source>
</evidence>
<protein>
    <recommendedName>
        <fullName evidence="4">Odorant receptor</fullName>
    </recommendedName>
</protein>
<reference evidence="2" key="2">
    <citation type="submission" date="2016-04" db="UniProtKB">
        <authorList>
            <consortium name="EnsemblMetazoa"/>
        </authorList>
    </citation>
    <scope>IDENTIFICATION</scope>
</reference>
<keyword evidence="3" id="KW-1185">Reference proteome</keyword>
<dbReference type="Proteomes" id="UP000015104">
    <property type="component" value="Unassembled WGS sequence"/>
</dbReference>
<organism evidence="2 3">
    <name type="scientific">Tetranychus urticae</name>
    <name type="common">Two-spotted spider mite</name>
    <dbReference type="NCBI Taxonomy" id="32264"/>
    <lineage>
        <taxon>Eukaryota</taxon>
        <taxon>Metazoa</taxon>
        <taxon>Ecdysozoa</taxon>
        <taxon>Arthropoda</taxon>
        <taxon>Chelicerata</taxon>
        <taxon>Arachnida</taxon>
        <taxon>Acari</taxon>
        <taxon>Acariformes</taxon>
        <taxon>Trombidiformes</taxon>
        <taxon>Prostigmata</taxon>
        <taxon>Eleutherengona</taxon>
        <taxon>Raphignathae</taxon>
        <taxon>Tetranychoidea</taxon>
        <taxon>Tetranychidae</taxon>
        <taxon>Tetranychus</taxon>
    </lineage>
</organism>
<feature type="transmembrane region" description="Helical" evidence="1">
    <location>
        <begin position="86"/>
        <end position="114"/>
    </location>
</feature>
<name>A0A158P590_TETUR</name>
<dbReference type="EnsemblMetazoa" id="tetur17g04050.1">
    <property type="protein sequence ID" value="tetur17g04050.1"/>
    <property type="gene ID" value="tetur17g04050"/>
</dbReference>
<evidence type="ECO:0000313" key="2">
    <source>
        <dbReference type="EnsemblMetazoa" id="tetur17g04050.1"/>
    </source>
</evidence>
<evidence type="ECO:0000313" key="3">
    <source>
        <dbReference type="Proteomes" id="UP000015104"/>
    </source>
</evidence>
<dbReference type="AlphaFoldDB" id="A0A158P590"/>
<feature type="transmembrane region" description="Helical" evidence="1">
    <location>
        <begin position="339"/>
        <end position="362"/>
    </location>
</feature>
<sequence length="443" mass="50440">MEIKTMADSTESSVSVQRNYFLKDLANLFRYSFVTPDPNEVDLCAAQLVKRTERLTMIFQVSRNGFNQNNSIKNTLGYRRYNRLDWIIGIISLINALRCIVLICDSSETVAIILGDPLFRSKDRQIIIIFALIFLFTMVIFREVILSLEAKGDLNLLSVLLSCRNGFNPFCLRMNDVNMNRFRLTIILVSIVAYCTMLVVPFFLSVGFFIPFLANPWTYKIPELAFCGFLWSLSDIFIATFLLNAILGFSWYFICALSFHLYRLMDLLDKADYLKKSIKVASNERNIKLLSLLIIRRLNSFELATRKLRYVLFYYVFVFASSGDVYIFLGLIVRVHNDLLANLLAVAGIFILPSIGVFGLAFGNLISKLDKLTVGLHQLTLMNRLSLSTSSKVLEVMNRAAGPYNGLKIGDFATLEKSFFILFIVENISILMLFTVNIGPLIN</sequence>
<accession>A0A158P590</accession>
<reference evidence="3" key="1">
    <citation type="submission" date="2011-08" db="EMBL/GenBank/DDBJ databases">
        <authorList>
            <person name="Rombauts S."/>
        </authorList>
    </citation>
    <scope>NUCLEOTIDE SEQUENCE</scope>
    <source>
        <strain evidence="3">London</strain>
    </source>
</reference>